<protein>
    <submittedName>
        <fullName evidence="1">Uncharacterized protein</fullName>
    </submittedName>
</protein>
<proteinExistence type="predicted"/>
<gene>
    <name evidence="1" type="ORF">SAMN05421829_10641</name>
</gene>
<dbReference type="AlphaFoldDB" id="A0A1N6UTT0"/>
<keyword evidence="2" id="KW-1185">Reference proteome</keyword>
<dbReference type="Proteomes" id="UP000186819">
    <property type="component" value="Unassembled WGS sequence"/>
</dbReference>
<evidence type="ECO:0000313" key="1">
    <source>
        <dbReference type="EMBL" id="SIQ69043.1"/>
    </source>
</evidence>
<reference evidence="2" key="1">
    <citation type="submission" date="2017-01" db="EMBL/GenBank/DDBJ databases">
        <authorList>
            <person name="Varghese N."/>
            <person name="Submissions S."/>
        </authorList>
    </citation>
    <scope>NUCLEOTIDE SEQUENCE [LARGE SCALE GENOMIC DNA]</scope>
    <source>
        <strain evidence="2">ATCC 51758</strain>
    </source>
</reference>
<organism evidence="1 2">
    <name type="scientific">Aromatoleum tolulyticum</name>
    <dbReference type="NCBI Taxonomy" id="34027"/>
    <lineage>
        <taxon>Bacteria</taxon>
        <taxon>Pseudomonadati</taxon>
        <taxon>Pseudomonadota</taxon>
        <taxon>Betaproteobacteria</taxon>
        <taxon>Rhodocyclales</taxon>
        <taxon>Rhodocyclaceae</taxon>
        <taxon>Aromatoleum</taxon>
    </lineage>
</organism>
<evidence type="ECO:0000313" key="2">
    <source>
        <dbReference type="Proteomes" id="UP000186819"/>
    </source>
</evidence>
<dbReference type="EMBL" id="FTMD01000006">
    <property type="protein sequence ID" value="SIQ69043.1"/>
    <property type="molecule type" value="Genomic_DNA"/>
</dbReference>
<sequence>MLRMIRAIVNAVNPATARNKFAANPIHQSSEIILGVVPSTDTSLIRNDNHHIAGAICLCYELKYSVNKLKVFLTVHIAVINIDHTVTIQKESAPKHTIYDAANSDCAR</sequence>
<accession>A0A1N6UTT0</accession>
<name>A0A1N6UTT0_9RHOO</name>